<evidence type="ECO:0000259" key="5">
    <source>
        <dbReference type="Pfam" id="PF01168"/>
    </source>
</evidence>
<organism evidence="6 7">
    <name type="scientific">Marinobacter antarcticus</name>
    <dbReference type="NCBI Taxonomy" id="564117"/>
    <lineage>
        <taxon>Bacteria</taxon>
        <taxon>Pseudomonadati</taxon>
        <taxon>Pseudomonadota</taxon>
        <taxon>Gammaproteobacteria</taxon>
        <taxon>Pseudomonadales</taxon>
        <taxon>Marinobacteraceae</taxon>
        <taxon>Marinobacter</taxon>
    </lineage>
</organism>
<protein>
    <recommendedName>
        <fullName evidence="2">Pyridoxal phosphate homeostasis protein</fullName>
        <shortName evidence="2">PLP homeostasis protein</shortName>
    </recommendedName>
</protein>
<accession>A0A1M6P4D3</accession>
<dbReference type="InterPro" id="IPR011078">
    <property type="entry name" value="PyrdxlP_homeostasis"/>
</dbReference>
<dbReference type="PANTHER" id="PTHR10146:SF14">
    <property type="entry name" value="PYRIDOXAL PHOSPHATE HOMEOSTASIS PROTEIN"/>
    <property type="match status" value="1"/>
</dbReference>
<dbReference type="InterPro" id="IPR029066">
    <property type="entry name" value="PLP-binding_barrel"/>
</dbReference>
<dbReference type="HAMAP" id="MF_02087">
    <property type="entry name" value="PLP_homeostasis"/>
    <property type="match status" value="1"/>
</dbReference>
<dbReference type="SUPFAM" id="SSF51419">
    <property type="entry name" value="PLP-binding barrel"/>
    <property type="match status" value="1"/>
</dbReference>
<dbReference type="GO" id="GO:0030170">
    <property type="term" value="F:pyridoxal phosphate binding"/>
    <property type="evidence" value="ECO:0007669"/>
    <property type="project" value="UniProtKB-UniRule"/>
</dbReference>
<keyword evidence="7" id="KW-1185">Reference proteome</keyword>
<comment type="cofactor">
    <cofactor evidence="3">
        <name>pyridoxal 5'-phosphate</name>
        <dbReference type="ChEBI" id="CHEBI:597326"/>
    </cofactor>
</comment>
<evidence type="ECO:0000256" key="1">
    <source>
        <dbReference type="ARBA" id="ARBA00022898"/>
    </source>
</evidence>
<gene>
    <name evidence="6" type="ORF">SAMN05216369_0071</name>
</gene>
<evidence type="ECO:0000256" key="2">
    <source>
        <dbReference type="HAMAP-Rule" id="MF_02087"/>
    </source>
</evidence>
<name>A0A1M6P4D3_9GAMM</name>
<dbReference type="FunFam" id="3.20.20.10:FF:000018">
    <property type="entry name" value="Pyridoxal phosphate homeostasis protein"/>
    <property type="match status" value="1"/>
</dbReference>
<evidence type="ECO:0000313" key="6">
    <source>
        <dbReference type="EMBL" id="SHK02791.1"/>
    </source>
</evidence>
<dbReference type="OrthoDB" id="9804072at2"/>
<dbReference type="EMBL" id="FRAQ01000001">
    <property type="protein sequence ID" value="SHK02791.1"/>
    <property type="molecule type" value="Genomic_DNA"/>
</dbReference>
<feature type="domain" description="Alanine racemase N-terminal" evidence="5">
    <location>
        <begin position="15"/>
        <end position="231"/>
    </location>
</feature>
<dbReference type="InterPro" id="IPR001608">
    <property type="entry name" value="Ala_racemase_N"/>
</dbReference>
<dbReference type="AlphaFoldDB" id="A0A1M6P4D3"/>
<dbReference type="RefSeq" id="WP_072794827.1">
    <property type="nucleotide sequence ID" value="NZ_FRAQ01000001.1"/>
</dbReference>
<feature type="modified residue" description="N6-(pyridoxal phosphate)lysine" evidence="2 3">
    <location>
        <position position="36"/>
    </location>
</feature>
<dbReference type="PANTHER" id="PTHR10146">
    <property type="entry name" value="PROLINE SYNTHETASE CO-TRANSCRIBED BACTERIAL HOMOLOG PROTEIN"/>
    <property type="match status" value="1"/>
</dbReference>
<sequence length="234" mass="25681">MSSIADNLGSVTRRIQKATLQAGREPDSVKLLAVSKTRSPEELREAVTAGQRAFGENYLQEALDKIAALDDLTDIDWHFIGPIQSNKTRQIASAFSWVHSVDRLKVARRLSEQRESGLPPLNICLQVNINNEQSKSGCQPEDLPELVSEISQLPGLTLRGLMAIPDPEQAESALRASFRKLTNTLKELRQKYPEAGPLDTLSMGMSGDLEMAIAEGATWVRIGTAVFGERPSKS</sequence>
<dbReference type="PROSITE" id="PS01211">
    <property type="entry name" value="UPF0001"/>
    <property type="match status" value="1"/>
</dbReference>
<dbReference type="NCBIfam" id="TIGR00044">
    <property type="entry name" value="YggS family pyridoxal phosphate-dependent enzyme"/>
    <property type="match status" value="1"/>
</dbReference>
<dbReference type="PIRSF" id="PIRSF004848">
    <property type="entry name" value="YBL036c_PLPDEIII"/>
    <property type="match status" value="1"/>
</dbReference>
<comment type="similarity">
    <text evidence="2 4">Belongs to the pyridoxal phosphate-binding protein YggS/PROSC family.</text>
</comment>
<evidence type="ECO:0000256" key="3">
    <source>
        <dbReference type="PIRSR" id="PIRSR004848-1"/>
    </source>
</evidence>
<dbReference type="CDD" id="cd06824">
    <property type="entry name" value="PLPDE_III_Yggs_like"/>
    <property type="match status" value="1"/>
</dbReference>
<evidence type="ECO:0000256" key="4">
    <source>
        <dbReference type="RuleBase" id="RU004514"/>
    </source>
</evidence>
<dbReference type="Pfam" id="PF01168">
    <property type="entry name" value="Ala_racemase_N"/>
    <property type="match status" value="1"/>
</dbReference>
<dbReference type="Proteomes" id="UP000184497">
    <property type="component" value="Unassembled WGS sequence"/>
</dbReference>
<keyword evidence="1 2" id="KW-0663">Pyridoxal phosphate</keyword>
<proteinExistence type="inferred from homology"/>
<dbReference type="STRING" id="564117.SAMN05216369_0071"/>
<comment type="function">
    <text evidence="2">Pyridoxal 5'-phosphate (PLP)-binding protein, which is involved in PLP homeostasis.</text>
</comment>
<dbReference type="Gene3D" id="3.20.20.10">
    <property type="entry name" value="Alanine racemase"/>
    <property type="match status" value="1"/>
</dbReference>
<reference evidence="7" key="1">
    <citation type="submission" date="2016-11" db="EMBL/GenBank/DDBJ databases">
        <authorList>
            <person name="Varghese N."/>
            <person name="Submissions S."/>
        </authorList>
    </citation>
    <scope>NUCLEOTIDE SEQUENCE [LARGE SCALE GENOMIC DNA]</scope>
    <source>
        <strain evidence="7">CGMCC 1.10835</strain>
    </source>
</reference>
<evidence type="ECO:0000313" key="7">
    <source>
        <dbReference type="Proteomes" id="UP000184497"/>
    </source>
</evidence>